<dbReference type="AlphaFoldDB" id="A0A0K1PZA2"/>
<protein>
    <submittedName>
        <fullName evidence="2">Uncharacterized protein</fullName>
    </submittedName>
</protein>
<evidence type="ECO:0000256" key="1">
    <source>
        <dbReference type="SAM" id="MobiDB-lite"/>
    </source>
</evidence>
<evidence type="ECO:0000313" key="2">
    <source>
        <dbReference type="EMBL" id="AKU98484.1"/>
    </source>
</evidence>
<feature type="region of interest" description="Disordered" evidence="1">
    <location>
        <begin position="84"/>
        <end position="106"/>
    </location>
</feature>
<accession>A0A0K1PZA2</accession>
<proteinExistence type="predicted"/>
<dbReference type="KEGG" id="llu:AKJ09_05148"/>
<evidence type="ECO:0000313" key="3">
    <source>
        <dbReference type="Proteomes" id="UP000064967"/>
    </source>
</evidence>
<dbReference type="Proteomes" id="UP000064967">
    <property type="component" value="Chromosome"/>
</dbReference>
<dbReference type="EMBL" id="CP012333">
    <property type="protein sequence ID" value="AKU98484.1"/>
    <property type="molecule type" value="Genomic_DNA"/>
</dbReference>
<organism evidence="2 3">
    <name type="scientific">Labilithrix luteola</name>
    <dbReference type="NCBI Taxonomy" id="1391654"/>
    <lineage>
        <taxon>Bacteria</taxon>
        <taxon>Pseudomonadati</taxon>
        <taxon>Myxococcota</taxon>
        <taxon>Polyangia</taxon>
        <taxon>Polyangiales</taxon>
        <taxon>Labilitrichaceae</taxon>
        <taxon>Labilithrix</taxon>
    </lineage>
</organism>
<name>A0A0K1PZA2_9BACT</name>
<gene>
    <name evidence="2" type="ORF">AKJ09_05148</name>
</gene>
<keyword evidence="3" id="KW-1185">Reference proteome</keyword>
<feature type="compositionally biased region" description="Low complexity" evidence="1">
    <location>
        <begin position="45"/>
        <end position="58"/>
    </location>
</feature>
<reference evidence="2 3" key="1">
    <citation type="submission" date="2015-08" db="EMBL/GenBank/DDBJ databases">
        <authorList>
            <person name="Babu N.S."/>
            <person name="Beckwith C.J."/>
            <person name="Beseler K.G."/>
            <person name="Brison A."/>
            <person name="Carone J.V."/>
            <person name="Caskin T.P."/>
            <person name="Diamond M."/>
            <person name="Durham M.E."/>
            <person name="Foxe J.M."/>
            <person name="Go M."/>
            <person name="Henderson B.A."/>
            <person name="Jones I.B."/>
            <person name="McGettigan J.A."/>
            <person name="Micheletti S.J."/>
            <person name="Nasrallah M.E."/>
            <person name="Ortiz D."/>
            <person name="Piller C.R."/>
            <person name="Privatt S.R."/>
            <person name="Schneider S.L."/>
            <person name="Sharp S."/>
            <person name="Smith T.C."/>
            <person name="Stanton J.D."/>
            <person name="Ullery H.E."/>
            <person name="Wilson R.J."/>
            <person name="Serrano M.G."/>
            <person name="Buck G."/>
            <person name="Lee V."/>
            <person name="Wang Y."/>
            <person name="Carvalho R."/>
            <person name="Voegtly L."/>
            <person name="Shi R."/>
            <person name="Duckworth R."/>
            <person name="Johnson A."/>
            <person name="Loviza R."/>
            <person name="Walstead R."/>
            <person name="Shah Z."/>
            <person name="Kiflezghi M."/>
            <person name="Wade K."/>
            <person name="Ball S.L."/>
            <person name="Bradley K.W."/>
            <person name="Asai D.J."/>
            <person name="Bowman C.A."/>
            <person name="Russell D.A."/>
            <person name="Pope W.H."/>
            <person name="Jacobs-Sera D."/>
            <person name="Hendrix R.W."/>
            <person name="Hatfull G.F."/>
        </authorList>
    </citation>
    <scope>NUCLEOTIDE SEQUENCE [LARGE SCALE GENOMIC DNA]</scope>
    <source>
        <strain evidence="2 3">DSM 27648</strain>
    </source>
</reference>
<sequence length="106" mass="11445">MRGAISRWDSLRTTRCSIDAGTAGAAPPPLELSPRSHRDVTPGALSRRSSLGTTRRSLAAGQRELRLPLSSSPLARIAMSRHGVDGSIFDKSPPSSVYSTRFLRSR</sequence>
<feature type="region of interest" description="Disordered" evidence="1">
    <location>
        <begin position="18"/>
        <end position="64"/>
    </location>
</feature>